<feature type="domain" description="N-acetyltransferase" evidence="3">
    <location>
        <begin position="3"/>
        <end position="158"/>
    </location>
</feature>
<dbReference type="Pfam" id="PF00583">
    <property type="entry name" value="Acetyltransf_1"/>
    <property type="match status" value="1"/>
</dbReference>
<dbReference type="PROSITE" id="PS51186">
    <property type="entry name" value="GNAT"/>
    <property type="match status" value="1"/>
</dbReference>
<keyword evidence="1" id="KW-0808">Transferase</keyword>
<proteinExistence type="predicted"/>
<organism evidence="4 5">
    <name type="scientific">Piscinibacter gummiphilus</name>
    <dbReference type="NCBI Taxonomy" id="946333"/>
    <lineage>
        <taxon>Bacteria</taxon>
        <taxon>Pseudomonadati</taxon>
        <taxon>Pseudomonadota</taxon>
        <taxon>Betaproteobacteria</taxon>
        <taxon>Burkholderiales</taxon>
        <taxon>Sphaerotilaceae</taxon>
        <taxon>Piscinibacter</taxon>
    </lineage>
</organism>
<dbReference type="EMBL" id="CP136336">
    <property type="protein sequence ID" value="WOB06677.1"/>
    <property type="molecule type" value="Genomic_DNA"/>
</dbReference>
<dbReference type="Gene3D" id="3.40.630.30">
    <property type="match status" value="1"/>
</dbReference>
<dbReference type="SUPFAM" id="SSF55729">
    <property type="entry name" value="Acyl-CoA N-acyltransferases (Nat)"/>
    <property type="match status" value="1"/>
</dbReference>
<evidence type="ECO:0000256" key="1">
    <source>
        <dbReference type="ARBA" id="ARBA00022679"/>
    </source>
</evidence>
<dbReference type="PANTHER" id="PTHR43877">
    <property type="entry name" value="AMINOALKYLPHOSPHONATE N-ACETYLTRANSFERASE-RELATED-RELATED"/>
    <property type="match status" value="1"/>
</dbReference>
<gene>
    <name evidence="4" type="ORF">RXV79_17305</name>
</gene>
<dbReference type="PANTHER" id="PTHR43877:SF2">
    <property type="entry name" value="AMINOALKYLPHOSPHONATE N-ACETYLTRANSFERASE-RELATED"/>
    <property type="match status" value="1"/>
</dbReference>
<evidence type="ECO:0000313" key="4">
    <source>
        <dbReference type="EMBL" id="WOB06677.1"/>
    </source>
</evidence>
<dbReference type="InterPro" id="IPR016181">
    <property type="entry name" value="Acyl_CoA_acyltransferase"/>
</dbReference>
<dbReference type="RefSeq" id="WP_316699255.1">
    <property type="nucleotide sequence ID" value="NZ_CP136336.1"/>
</dbReference>
<name>A0ABZ0CNX1_9BURK</name>
<accession>A0ABZ0CNX1</accession>
<keyword evidence="2" id="KW-0012">Acyltransferase</keyword>
<evidence type="ECO:0000313" key="5">
    <source>
        <dbReference type="Proteomes" id="UP001303946"/>
    </source>
</evidence>
<evidence type="ECO:0000256" key="2">
    <source>
        <dbReference type="ARBA" id="ARBA00023315"/>
    </source>
</evidence>
<dbReference type="Proteomes" id="UP001303946">
    <property type="component" value="Chromosome"/>
</dbReference>
<dbReference type="CDD" id="cd04301">
    <property type="entry name" value="NAT_SF"/>
    <property type="match status" value="1"/>
</dbReference>
<reference evidence="4 5" key="1">
    <citation type="submission" date="2023-10" db="EMBL/GenBank/DDBJ databases">
        <title>Bacteria for the degradation of biodegradable plastic PBAT(Polybutylene adipate terephthalate).</title>
        <authorList>
            <person name="Weon H.-Y."/>
            <person name="Yeon J."/>
        </authorList>
    </citation>
    <scope>NUCLEOTIDE SEQUENCE [LARGE SCALE GENOMIC DNA]</scope>
    <source>
        <strain evidence="4 5">SBD 7-3</strain>
    </source>
</reference>
<protein>
    <submittedName>
        <fullName evidence="4">GNAT family N-acetyltransferase</fullName>
    </submittedName>
</protein>
<evidence type="ECO:0000259" key="3">
    <source>
        <dbReference type="PROSITE" id="PS51186"/>
    </source>
</evidence>
<sequence length="166" mass="18473">MSIEIIQAPSGFRQWAELWELLLAAFDDQKARIDPPSSLYRLDAESLARKAQDETLFLAVESGQLIGCAFAKVKVDCVYVGKVAVKPGRQGQGIGRRLMQAAERFARQTGRPVMELETRIELVENHETFAALGFVRTAEHAHEGYARPTYITMQKPLRAEITSPGA</sequence>
<dbReference type="InterPro" id="IPR000182">
    <property type="entry name" value="GNAT_dom"/>
</dbReference>
<keyword evidence="5" id="KW-1185">Reference proteome</keyword>
<dbReference type="InterPro" id="IPR050832">
    <property type="entry name" value="Bact_Acetyltransf"/>
</dbReference>